<reference evidence="3" key="1">
    <citation type="submission" date="2021-05" db="UniProtKB">
        <authorList>
            <consortium name="EnsemblPlants"/>
        </authorList>
    </citation>
    <scope>IDENTIFICATION</scope>
    <source>
        <strain evidence="3">subsp. malaccensis</strain>
    </source>
</reference>
<evidence type="ECO:0000313" key="3">
    <source>
        <dbReference type="EnsemblPlants" id="Ma03_p21870.1"/>
    </source>
</evidence>
<dbReference type="PRINTS" id="PR00131">
    <property type="entry name" value="GLHYDRLASE1"/>
</dbReference>
<dbReference type="Pfam" id="PF00232">
    <property type="entry name" value="Glyco_hydro_1"/>
    <property type="match status" value="1"/>
</dbReference>
<comment type="similarity">
    <text evidence="1 2">Belongs to the glycosyl hydrolase 1 family.</text>
</comment>
<keyword evidence="4" id="KW-1185">Reference proteome</keyword>
<organism evidence="3 4">
    <name type="scientific">Musa acuminata subsp. malaccensis</name>
    <name type="common">Wild banana</name>
    <name type="synonym">Musa malaccensis</name>
    <dbReference type="NCBI Taxonomy" id="214687"/>
    <lineage>
        <taxon>Eukaryota</taxon>
        <taxon>Viridiplantae</taxon>
        <taxon>Streptophyta</taxon>
        <taxon>Embryophyta</taxon>
        <taxon>Tracheophyta</taxon>
        <taxon>Spermatophyta</taxon>
        <taxon>Magnoliopsida</taxon>
        <taxon>Liliopsida</taxon>
        <taxon>Zingiberales</taxon>
        <taxon>Musaceae</taxon>
        <taxon>Musa</taxon>
    </lineage>
</organism>
<dbReference type="Gramene" id="Ma03_t21870.1">
    <property type="protein sequence ID" value="Ma03_p21870.1"/>
    <property type="gene ID" value="Ma03_g21870"/>
</dbReference>
<dbReference type="InterPro" id="IPR017853">
    <property type="entry name" value="GH"/>
</dbReference>
<accession>A0A804IEV3</accession>
<dbReference type="EnsemblPlants" id="Ma03_t21870.1">
    <property type="protein sequence ID" value="Ma03_p21870.1"/>
    <property type="gene ID" value="Ma03_g21870"/>
</dbReference>
<dbReference type="Proteomes" id="UP000012960">
    <property type="component" value="Unplaced"/>
</dbReference>
<evidence type="ECO:0000256" key="1">
    <source>
        <dbReference type="ARBA" id="ARBA00010838"/>
    </source>
</evidence>
<dbReference type="SUPFAM" id="SSF51445">
    <property type="entry name" value="(Trans)glycosidases"/>
    <property type="match status" value="1"/>
</dbReference>
<proteinExistence type="inferred from homology"/>
<dbReference type="PANTHER" id="PTHR10353:SF28">
    <property type="entry name" value="BETA-GLUCOSIDASE 44"/>
    <property type="match status" value="1"/>
</dbReference>
<evidence type="ECO:0008006" key="5">
    <source>
        <dbReference type="Google" id="ProtNLM"/>
    </source>
</evidence>
<dbReference type="Gene3D" id="3.20.20.80">
    <property type="entry name" value="Glycosidases"/>
    <property type="match status" value="1"/>
</dbReference>
<evidence type="ECO:0000313" key="4">
    <source>
        <dbReference type="Proteomes" id="UP000012960"/>
    </source>
</evidence>
<dbReference type="PANTHER" id="PTHR10353">
    <property type="entry name" value="GLYCOSYL HYDROLASE"/>
    <property type="match status" value="1"/>
</dbReference>
<protein>
    <recommendedName>
        <fullName evidence="5">4-hydroxy-7-methoxy-3-oxo-3,4-dihydro-2H-1,4-benzoxazin-2-yl glucosidebeta-D-glucosidase</fullName>
    </recommendedName>
</protein>
<dbReference type="GO" id="GO:0008422">
    <property type="term" value="F:beta-glucosidase activity"/>
    <property type="evidence" value="ECO:0007669"/>
    <property type="project" value="UniProtKB-ARBA"/>
</dbReference>
<dbReference type="GO" id="GO:0005975">
    <property type="term" value="P:carbohydrate metabolic process"/>
    <property type="evidence" value="ECO:0007669"/>
    <property type="project" value="InterPro"/>
</dbReference>
<name>A0A804IEV3_MUSAM</name>
<sequence length="98" mass="11686">MMMIVGMDQPGNVTLPEGLRDTKRINFYKSYITELKRAMDDGATVIGYFAWSLLDNFEWRLGYTSRFGLVYVDFKTNMRYPKESAYWFKNMLKREKNN</sequence>
<dbReference type="AlphaFoldDB" id="A0A804IEV3"/>
<dbReference type="OMA" id="TRRYFIW"/>
<dbReference type="InParanoid" id="A0A804IEV3"/>
<evidence type="ECO:0000256" key="2">
    <source>
        <dbReference type="RuleBase" id="RU003690"/>
    </source>
</evidence>
<dbReference type="InterPro" id="IPR001360">
    <property type="entry name" value="Glyco_hydro_1"/>
</dbReference>